<dbReference type="PaxDb" id="4097-A0A1S4B5I3"/>
<organism evidence="1 2">
    <name type="scientific">Nicotiana tabacum</name>
    <name type="common">Common tobacco</name>
    <dbReference type="NCBI Taxonomy" id="4097"/>
    <lineage>
        <taxon>Eukaryota</taxon>
        <taxon>Viridiplantae</taxon>
        <taxon>Streptophyta</taxon>
        <taxon>Embryophyta</taxon>
        <taxon>Tracheophyta</taxon>
        <taxon>Spermatophyta</taxon>
        <taxon>Magnoliopsida</taxon>
        <taxon>eudicotyledons</taxon>
        <taxon>Gunneridae</taxon>
        <taxon>Pentapetalae</taxon>
        <taxon>asterids</taxon>
        <taxon>lamiids</taxon>
        <taxon>Solanales</taxon>
        <taxon>Solanaceae</taxon>
        <taxon>Nicotianoideae</taxon>
        <taxon>Nicotianeae</taxon>
        <taxon>Nicotiana</taxon>
    </lineage>
</organism>
<evidence type="ECO:0000313" key="2">
    <source>
        <dbReference type="RefSeq" id="XP_016484053.1"/>
    </source>
</evidence>
<dbReference type="PANTHER" id="PTHR47510:SF3">
    <property type="entry name" value="ENDO_EXONUCLEASE_PHOSPHATASE DOMAIN-CONTAINING PROTEIN"/>
    <property type="match status" value="1"/>
</dbReference>
<proteinExistence type="predicted"/>
<dbReference type="Proteomes" id="UP000790787">
    <property type="component" value="Chromosome 13"/>
</dbReference>
<reference evidence="1" key="1">
    <citation type="journal article" date="2014" name="Nat. Commun.">
        <title>The tobacco genome sequence and its comparison with those of tomato and potato.</title>
        <authorList>
            <person name="Sierro N."/>
            <person name="Battey J.N."/>
            <person name="Ouadi S."/>
            <person name="Bakaher N."/>
            <person name="Bovet L."/>
            <person name="Willig A."/>
            <person name="Goepfert S."/>
            <person name="Peitsch M.C."/>
            <person name="Ivanov N.V."/>
        </authorList>
    </citation>
    <scope>NUCLEOTIDE SEQUENCE [LARGE SCALE GENOMIC DNA]</scope>
</reference>
<reference evidence="2" key="2">
    <citation type="submission" date="2025-08" db="UniProtKB">
        <authorList>
            <consortium name="RefSeq"/>
        </authorList>
    </citation>
    <scope>IDENTIFICATION</scope>
</reference>
<accession>A0A1S4B5I3</accession>
<dbReference type="RefSeq" id="XP_016484053.1">
    <property type="nucleotide sequence ID" value="XM_016628567.1"/>
</dbReference>
<evidence type="ECO:0000313" key="1">
    <source>
        <dbReference type="Proteomes" id="UP000790787"/>
    </source>
</evidence>
<dbReference type="KEGG" id="nta:107804647"/>
<gene>
    <name evidence="2" type="primary">LOC107804647</name>
</gene>
<name>A0A1S4B5I3_TOBAC</name>
<dbReference type="STRING" id="4097.A0A1S4B5I3"/>
<dbReference type="AlphaFoldDB" id="A0A1S4B5I3"/>
<dbReference type="PANTHER" id="PTHR47510">
    <property type="entry name" value="REVERSE TRANSCRIPTASE DOMAIN-CONTAINING PROTEIN"/>
    <property type="match status" value="1"/>
</dbReference>
<dbReference type="GeneID" id="107804647"/>
<protein>
    <recommendedName>
        <fullName evidence="3">Craniofacial development protein 2-like</fullName>
    </recommendedName>
</protein>
<evidence type="ECO:0008006" key="3">
    <source>
        <dbReference type="Google" id="ProtNLM"/>
    </source>
</evidence>
<dbReference type="OrthoDB" id="6375694at2759"/>
<sequence>MDLEIKREKKKKKRAVFGQPKIKWGALIEDKAQALGEKLLDMGVWRSCGDASSMWTSTTNCIREASRAVLRVTKGFSRGHKGEWWWIGEVQGKVEANKVAYMKLVENADEEEKRTLRECYKKAKKEAKLAVTASKTATFERMYAELGGRGDDKRLFSLAKVRERKARDLDQVRCINDEDGKVLVEEACIRRRWQSYFHKILNEDGDRNIVLGELEISKNQRYFRFRRHIKIEQVEEVIRKISRGRATRPNEILVELWKVVGRVGLEWLTGQFNVIFMTKKMPEEWRWTLMVPLYKNKGNIQICNYRGIKLLNHTMKVWERVVERRVGRSVSILENRFGCWGVRPQKLFILLGG</sequence>
<keyword evidence="1" id="KW-1185">Reference proteome</keyword>